<dbReference type="AlphaFoldDB" id="A0A660SRI1"/>
<evidence type="ECO:0000313" key="9">
    <source>
        <dbReference type="Proteomes" id="UP000271125"/>
    </source>
</evidence>
<dbReference type="InterPro" id="IPR005749">
    <property type="entry name" value="Ribosomal_uL15_bac-type"/>
</dbReference>
<sequence length="146" mass="15930">MIDKNIHPAPGSVKKRSRIGRGPGSGSGKTSGKGHKGQKSRSGGSIQPWFEGGQMPLQRRIPKRGFKNINRVEFQIINIGTLAEHYKENDIVTIDSMFENGIVKRDLPIKILSRGGINIPLTVQAHAFSKSAKEKIEACGGKTEEV</sequence>
<comment type="similarity">
    <text evidence="1 4 5">Belongs to the universal ribosomal protein uL15 family.</text>
</comment>
<dbReference type="GO" id="GO:0003735">
    <property type="term" value="F:structural constituent of ribosome"/>
    <property type="evidence" value="ECO:0007669"/>
    <property type="project" value="InterPro"/>
</dbReference>
<evidence type="ECO:0000256" key="5">
    <source>
        <dbReference type="RuleBase" id="RU003888"/>
    </source>
</evidence>
<comment type="caution">
    <text evidence="8">The sequence shown here is derived from an EMBL/GenBank/DDBJ whole genome shotgun (WGS) entry which is preliminary data.</text>
</comment>
<dbReference type="EMBL" id="QNBD01000012">
    <property type="protein sequence ID" value="RKX72550.1"/>
    <property type="molecule type" value="Genomic_DNA"/>
</dbReference>
<dbReference type="PANTHER" id="PTHR12934:SF11">
    <property type="entry name" value="LARGE RIBOSOMAL SUBUNIT PROTEIN UL15M"/>
    <property type="match status" value="1"/>
</dbReference>
<keyword evidence="2 4" id="KW-0689">Ribosomal protein</keyword>
<feature type="compositionally biased region" description="Gly residues" evidence="6">
    <location>
        <begin position="21"/>
        <end position="31"/>
    </location>
</feature>
<evidence type="ECO:0000256" key="1">
    <source>
        <dbReference type="ARBA" id="ARBA00007320"/>
    </source>
</evidence>
<gene>
    <name evidence="4" type="primary">rplO</name>
    <name evidence="8" type="ORF">DRP43_00460</name>
</gene>
<evidence type="ECO:0000313" key="8">
    <source>
        <dbReference type="EMBL" id="RKX72550.1"/>
    </source>
</evidence>
<dbReference type="GO" id="GO:0006412">
    <property type="term" value="P:translation"/>
    <property type="evidence" value="ECO:0007669"/>
    <property type="project" value="UniProtKB-UniRule"/>
</dbReference>
<evidence type="ECO:0000256" key="2">
    <source>
        <dbReference type="ARBA" id="ARBA00022980"/>
    </source>
</evidence>
<dbReference type="SUPFAM" id="SSF52080">
    <property type="entry name" value="Ribosomal proteins L15p and L18e"/>
    <property type="match status" value="1"/>
</dbReference>
<feature type="domain" description="Large ribosomal subunit protein uL15/eL18" evidence="7">
    <location>
        <begin position="76"/>
        <end position="143"/>
    </location>
</feature>
<dbReference type="Proteomes" id="UP000271125">
    <property type="component" value="Unassembled WGS sequence"/>
</dbReference>
<evidence type="ECO:0000256" key="4">
    <source>
        <dbReference type="HAMAP-Rule" id="MF_01341"/>
    </source>
</evidence>
<dbReference type="InterPro" id="IPR021131">
    <property type="entry name" value="Ribosomal_uL15/eL18"/>
</dbReference>
<accession>A0A660SRI1</accession>
<keyword evidence="4" id="KW-0694">RNA-binding</keyword>
<dbReference type="GO" id="GO:0022625">
    <property type="term" value="C:cytosolic large ribosomal subunit"/>
    <property type="evidence" value="ECO:0007669"/>
    <property type="project" value="TreeGrafter"/>
</dbReference>
<dbReference type="InterPro" id="IPR036227">
    <property type="entry name" value="Ribosomal_uL15/eL18_sf"/>
</dbReference>
<evidence type="ECO:0000259" key="7">
    <source>
        <dbReference type="Pfam" id="PF00828"/>
    </source>
</evidence>
<feature type="region of interest" description="Disordered" evidence="6">
    <location>
        <begin position="1"/>
        <end position="56"/>
    </location>
</feature>
<keyword evidence="4" id="KW-0699">rRNA-binding</keyword>
<keyword evidence="3 4" id="KW-0687">Ribonucleoprotein</keyword>
<reference evidence="8 9" key="1">
    <citation type="submission" date="2018-06" db="EMBL/GenBank/DDBJ databases">
        <title>Extensive metabolic versatility and redundancy in microbially diverse, dynamic hydrothermal sediments.</title>
        <authorList>
            <person name="Dombrowski N."/>
            <person name="Teske A."/>
            <person name="Baker B.J."/>
        </authorList>
    </citation>
    <scope>NUCLEOTIDE SEQUENCE [LARGE SCALE GENOMIC DNA]</scope>
    <source>
        <strain evidence="8">B10_G13</strain>
    </source>
</reference>
<dbReference type="InterPro" id="IPR030878">
    <property type="entry name" value="Ribosomal_uL15"/>
</dbReference>
<dbReference type="Gene3D" id="3.100.10.10">
    <property type="match status" value="1"/>
</dbReference>
<dbReference type="HAMAP" id="MF_01341">
    <property type="entry name" value="Ribosomal_uL15"/>
    <property type="match status" value="1"/>
</dbReference>
<dbReference type="PANTHER" id="PTHR12934">
    <property type="entry name" value="50S RIBOSOMAL PROTEIN L15"/>
    <property type="match status" value="1"/>
</dbReference>
<dbReference type="NCBIfam" id="TIGR01071">
    <property type="entry name" value="rplO_bact"/>
    <property type="match status" value="1"/>
</dbReference>
<protein>
    <recommendedName>
        <fullName evidence="4">Large ribosomal subunit protein uL15</fullName>
    </recommendedName>
</protein>
<dbReference type="PROSITE" id="PS00475">
    <property type="entry name" value="RIBOSOMAL_L15"/>
    <property type="match status" value="1"/>
</dbReference>
<name>A0A660SRI1_UNCT6</name>
<comment type="subunit">
    <text evidence="4">Part of the 50S ribosomal subunit.</text>
</comment>
<dbReference type="GO" id="GO:0019843">
    <property type="term" value="F:rRNA binding"/>
    <property type="evidence" value="ECO:0007669"/>
    <property type="project" value="UniProtKB-UniRule"/>
</dbReference>
<proteinExistence type="inferred from homology"/>
<organism evidence="8 9">
    <name type="scientific">candidate division TA06 bacterium</name>
    <dbReference type="NCBI Taxonomy" id="2250710"/>
    <lineage>
        <taxon>Bacteria</taxon>
        <taxon>Bacteria division TA06</taxon>
    </lineage>
</organism>
<evidence type="ECO:0000256" key="6">
    <source>
        <dbReference type="SAM" id="MobiDB-lite"/>
    </source>
</evidence>
<comment type="function">
    <text evidence="4">Binds to the 23S rRNA.</text>
</comment>
<dbReference type="Pfam" id="PF00828">
    <property type="entry name" value="Ribosomal_L27A"/>
    <property type="match status" value="1"/>
</dbReference>
<evidence type="ECO:0000256" key="3">
    <source>
        <dbReference type="ARBA" id="ARBA00023274"/>
    </source>
</evidence>
<dbReference type="InterPro" id="IPR001196">
    <property type="entry name" value="Ribosomal_uL15_CS"/>
</dbReference>